<proteinExistence type="inferred from homology"/>
<evidence type="ECO:0000256" key="1">
    <source>
        <dbReference type="ARBA" id="ARBA00007613"/>
    </source>
</evidence>
<organism evidence="3 4">
    <name type="scientific">Dissulfurirhabdus thermomarina</name>
    <dbReference type="NCBI Taxonomy" id="1765737"/>
    <lineage>
        <taxon>Bacteria</taxon>
        <taxon>Deltaproteobacteria</taxon>
        <taxon>Dissulfurirhabdaceae</taxon>
        <taxon>Dissulfurirhabdus</taxon>
    </lineage>
</organism>
<dbReference type="Pfam" id="PF02321">
    <property type="entry name" value="OEP"/>
    <property type="match status" value="2"/>
</dbReference>
<dbReference type="Gene3D" id="1.20.1600.10">
    <property type="entry name" value="Outer membrane efflux proteins (OEP)"/>
    <property type="match status" value="1"/>
</dbReference>
<dbReference type="Proteomes" id="UP000469346">
    <property type="component" value="Unassembled WGS sequence"/>
</dbReference>
<feature type="region of interest" description="Disordered" evidence="2">
    <location>
        <begin position="428"/>
        <end position="459"/>
    </location>
</feature>
<dbReference type="PANTHER" id="PTHR30203:SF24">
    <property type="entry name" value="BLR4935 PROTEIN"/>
    <property type="match status" value="1"/>
</dbReference>
<evidence type="ECO:0000313" key="4">
    <source>
        <dbReference type="Proteomes" id="UP000469346"/>
    </source>
</evidence>
<evidence type="ECO:0000256" key="2">
    <source>
        <dbReference type="SAM" id="MobiDB-lite"/>
    </source>
</evidence>
<comment type="similarity">
    <text evidence="1">Belongs to the outer membrane factor (OMF) (TC 1.B.17) family.</text>
</comment>
<name>A0A6N9TR86_DISTH</name>
<dbReference type="RefSeq" id="WP_163298761.1">
    <property type="nucleotide sequence ID" value="NZ_JAAGRR010000071.1"/>
</dbReference>
<dbReference type="AlphaFoldDB" id="A0A6N9TR86"/>
<dbReference type="EMBL" id="JAAGRR010000071">
    <property type="protein sequence ID" value="NDY42623.1"/>
    <property type="molecule type" value="Genomic_DNA"/>
</dbReference>
<dbReference type="SUPFAM" id="SSF56954">
    <property type="entry name" value="Outer membrane efflux proteins (OEP)"/>
    <property type="match status" value="1"/>
</dbReference>
<dbReference type="InterPro" id="IPR010131">
    <property type="entry name" value="MdtP/NodT-like"/>
</dbReference>
<dbReference type="GO" id="GO:0015562">
    <property type="term" value="F:efflux transmembrane transporter activity"/>
    <property type="evidence" value="ECO:0007669"/>
    <property type="project" value="InterPro"/>
</dbReference>
<comment type="caution">
    <text evidence="3">The sequence shown here is derived from an EMBL/GenBank/DDBJ whole genome shotgun (WGS) entry which is preliminary data.</text>
</comment>
<accession>A0A6N9TR86</accession>
<reference evidence="3 4" key="1">
    <citation type="submission" date="2020-02" db="EMBL/GenBank/DDBJ databases">
        <title>Comparative genomics of sulfur disproportionating microorganisms.</title>
        <authorList>
            <person name="Ward L.M."/>
            <person name="Bertran E."/>
            <person name="Johnston D.T."/>
        </authorList>
    </citation>
    <scope>NUCLEOTIDE SEQUENCE [LARGE SCALE GENOMIC DNA]</scope>
    <source>
        <strain evidence="3 4">DSM 100025</strain>
    </source>
</reference>
<keyword evidence="4" id="KW-1185">Reference proteome</keyword>
<protein>
    <submittedName>
        <fullName evidence="3">TolC family protein</fullName>
    </submittedName>
</protein>
<evidence type="ECO:0000313" key="3">
    <source>
        <dbReference type="EMBL" id="NDY42623.1"/>
    </source>
</evidence>
<dbReference type="InterPro" id="IPR003423">
    <property type="entry name" value="OMP_efflux"/>
</dbReference>
<dbReference type="PANTHER" id="PTHR30203">
    <property type="entry name" value="OUTER MEMBRANE CATION EFFLUX PROTEIN"/>
    <property type="match status" value="1"/>
</dbReference>
<sequence length="459" mass="50028">MPLLIRTLGILLLFSLLPVCRPLAAPSPSAPPAAGAELPADAGLDQMLAYAERHNPGLRAARAAWEAARARVPQAASLPDPRFTYGYYFQEVETRVGPQRQRFGLSQTFPWFGKLGLRARMAAEAAEAARQRLEAVRLRVAYRVREAYTEFAYLRRAVAITEASAGLLETWEGVIRTRLRAGTGSHAALIKAQVERERLDDRVRSLRDMLTPAAALLNSALGRPADAPLPAAAEIPDLPPPPPREHLRQRVLSANPELLALAHRAARAEAGVELARKLARPDFTLGVDYVQTDGALATGVPDSGKDPVMGRITVNLPIWFGTYRAAEREAEAGRRAALAERHDAEYRLAADLDRLLFRYDDAERKVRLYGDSLVRKAQESVRATERAFTAGKADFLDLVEAQRTLLEFELALARARADRAVSAAAIEMLAGGPSRPRPERTPGGETGRPATGGPHAPLP</sequence>
<gene>
    <name evidence="3" type="ORF">G3N55_07170</name>
</gene>